<protein>
    <submittedName>
        <fullName evidence="1">Uncharacterized protein</fullName>
    </submittedName>
</protein>
<dbReference type="EMBL" id="GBXM01096329">
    <property type="protein sequence ID" value="JAH12248.1"/>
    <property type="molecule type" value="Transcribed_RNA"/>
</dbReference>
<proteinExistence type="predicted"/>
<sequence>MAPLTLSARAAILTSRAEKT</sequence>
<organism evidence="1">
    <name type="scientific">Anguilla anguilla</name>
    <name type="common">European freshwater eel</name>
    <name type="synonym">Muraena anguilla</name>
    <dbReference type="NCBI Taxonomy" id="7936"/>
    <lineage>
        <taxon>Eukaryota</taxon>
        <taxon>Metazoa</taxon>
        <taxon>Chordata</taxon>
        <taxon>Craniata</taxon>
        <taxon>Vertebrata</taxon>
        <taxon>Euteleostomi</taxon>
        <taxon>Actinopterygii</taxon>
        <taxon>Neopterygii</taxon>
        <taxon>Teleostei</taxon>
        <taxon>Anguilliformes</taxon>
        <taxon>Anguillidae</taxon>
        <taxon>Anguilla</taxon>
    </lineage>
</organism>
<reference evidence="1" key="1">
    <citation type="submission" date="2014-11" db="EMBL/GenBank/DDBJ databases">
        <authorList>
            <person name="Amaro Gonzalez C."/>
        </authorList>
    </citation>
    <scope>NUCLEOTIDE SEQUENCE</scope>
</reference>
<evidence type="ECO:0000313" key="1">
    <source>
        <dbReference type="EMBL" id="JAH12248.1"/>
    </source>
</evidence>
<name>A0A0E9Q839_ANGAN</name>
<dbReference type="AlphaFoldDB" id="A0A0E9Q839"/>
<accession>A0A0E9Q839</accession>
<reference evidence="1" key="2">
    <citation type="journal article" date="2015" name="Fish Shellfish Immunol.">
        <title>Early steps in the European eel (Anguilla anguilla)-Vibrio vulnificus interaction in the gills: Role of the RtxA13 toxin.</title>
        <authorList>
            <person name="Callol A."/>
            <person name="Pajuelo D."/>
            <person name="Ebbesson L."/>
            <person name="Teles M."/>
            <person name="MacKenzie S."/>
            <person name="Amaro C."/>
        </authorList>
    </citation>
    <scope>NUCLEOTIDE SEQUENCE</scope>
</reference>